<feature type="non-terminal residue" evidence="2">
    <location>
        <position position="1"/>
    </location>
</feature>
<proteinExistence type="predicted"/>
<feature type="region of interest" description="Disordered" evidence="1">
    <location>
        <begin position="284"/>
        <end position="324"/>
    </location>
</feature>
<evidence type="ECO:0000256" key="1">
    <source>
        <dbReference type="SAM" id="MobiDB-lite"/>
    </source>
</evidence>
<feature type="compositionally biased region" description="Basic and acidic residues" evidence="1">
    <location>
        <begin position="299"/>
        <end position="324"/>
    </location>
</feature>
<dbReference type="InterPro" id="IPR039604">
    <property type="entry name" value="Bfr1"/>
</dbReference>
<feature type="region of interest" description="Disordered" evidence="1">
    <location>
        <begin position="117"/>
        <end position="149"/>
    </location>
</feature>
<dbReference type="PANTHER" id="PTHR31027">
    <property type="entry name" value="NUCLEAR SEGREGATION PROTEIN BFR1"/>
    <property type="match status" value="1"/>
</dbReference>
<name>A0ABN9XZF5_9DINO</name>
<organism evidence="2 3">
    <name type="scientific">Prorocentrum cordatum</name>
    <dbReference type="NCBI Taxonomy" id="2364126"/>
    <lineage>
        <taxon>Eukaryota</taxon>
        <taxon>Sar</taxon>
        <taxon>Alveolata</taxon>
        <taxon>Dinophyceae</taxon>
        <taxon>Prorocentrales</taxon>
        <taxon>Prorocentraceae</taxon>
        <taxon>Prorocentrum</taxon>
    </lineage>
</organism>
<evidence type="ECO:0000313" key="2">
    <source>
        <dbReference type="EMBL" id="CAK0905546.1"/>
    </source>
</evidence>
<reference evidence="2" key="1">
    <citation type="submission" date="2023-10" db="EMBL/GenBank/DDBJ databases">
        <authorList>
            <person name="Chen Y."/>
            <person name="Shah S."/>
            <person name="Dougan E. K."/>
            <person name="Thang M."/>
            <person name="Chan C."/>
        </authorList>
    </citation>
    <scope>NUCLEOTIDE SEQUENCE [LARGE SCALE GENOMIC DNA]</scope>
</reference>
<protein>
    <submittedName>
        <fullName evidence="2">Uncharacterized protein</fullName>
    </submittedName>
</protein>
<evidence type="ECO:0000313" key="3">
    <source>
        <dbReference type="Proteomes" id="UP001189429"/>
    </source>
</evidence>
<keyword evidence="3" id="KW-1185">Reference proteome</keyword>
<comment type="caution">
    <text evidence="2">The sequence shown here is derived from an EMBL/GenBank/DDBJ whole genome shotgun (WGS) entry which is preliminary data.</text>
</comment>
<feature type="region of interest" description="Disordered" evidence="1">
    <location>
        <begin position="172"/>
        <end position="235"/>
    </location>
</feature>
<feature type="compositionally biased region" description="Basic and acidic residues" evidence="1">
    <location>
        <begin position="174"/>
        <end position="191"/>
    </location>
</feature>
<dbReference type="Proteomes" id="UP001189429">
    <property type="component" value="Unassembled WGS sequence"/>
</dbReference>
<dbReference type="EMBL" id="CAUYUJ010021580">
    <property type="protein sequence ID" value="CAK0905546.1"/>
    <property type="molecule type" value="Genomic_DNA"/>
</dbReference>
<gene>
    <name evidence="2" type="ORF">PCOR1329_LOCUS81227</name>
</gene>
<dbReference type="PANTHER" id="PTHR31027:SF2">
    <property type="entry name" value="LEBERCILIN DOMAIN-CONTAINING PROTEIN"/>
    <property type="match status" value="1"/>
</dbReference>
<sequence>EKELLKEMSELKKNRPKVAQVNKMGEELSNFDAGGSNVKETLQKISENIRTWMQAKAEVLEERKALEKEYEGKLGDQNVYEERNKLNEQIRAKMEERNGIRDAFREEEKKYKEAMWKKKQEQQERYAAEREARQKEYEERNRQRRAEKVDEQPFVMEITLIEQTMKFCTSLVSGREEKKEEEKKDIDHKNMDGLQVLGKKDERDEFWFEPTKGKKSKGSKPKGEKTGSSKPIKHNAETFQLFDKLKLDAPITLDDIPPTLEKLEAKLVVFQKKVAEWEVTREERKAKILAGGDVEDEKEDKPEPKEEKKDEKEEEAKAEEKEDE</sequence>
<accession>A0ABN9XZF5</accession>